<evidence type="ECO:0000313" key="3">
    <source>
        <dbReference type="Proteomes" id="UP001139365"/>
    </source>
</evidence>
<dbReference type="SUPFAM" id="SSF53850">
    <property type="entry name" value="Periplasmic binding protein-like II"/>
    <property type="match status" value="1"/>
</dbReference>
<evidence type="ECO:0000313" key="2">
    <source>
        <dbReference type="EMBL" id="MCI5756474.1"/>
    </source>
</evidence>
<dbReference type="AlphaFoldDB" id="A0AAE3FII1"/>
<comment type="caution">
    <text evidence="2">The sequence shown here is derived from an EMBL/GenBank/DDBJ whole genome shotgun (WGS) entry which is preliminary data.</text>
</comment>
<dbReference type="EMBL" id="JALEMU010000154">
    <property type="protein sequence ID" value="MCI5756474.1"/>
    <property type="molecule type" value="Genomic_DNA"/>
</dbReference>
<dbReference type="PROSITE" id="PS51257">
    <property type="entry name" value="PROKAR_LIPOPROTEIN"/>
    <property type="match status" value="1"/>
</dbReference>
<reference evidence="2 3" key="1">
    <citation type="submission" date="2022-03" db="EMBL/GenBank/DDBJ databases">
        <title>Metagenome-assembled genomes from swine fecal metagenomes.</title>
        <authorList>
            <person name="Holman D.B."/>
            <person name="Kommadath A."/>
        </authorList>
    </citation>
    <scope>NUCLEOTIDE SEQUENCE [LARGE SCALE GENOMIC DNA]</scope>
    <source>
        <strain evidence="2">SUG147</strain>
    </source>
</reference>
<feature type="signal peptide" evidence="1">
    <location>
        <begin position="1"/>
        <end position="22"/>
    </location>
</feature>
<name>A0AAE3FII1_9BACT</name>
<dbReference type="Gene3D" id="3.40.190.10">
    <property type="entry name" value="Periplasmic binding protein-like II"/>
    <property type="match status" value="1"/>
</dbReference>
<keyword evidence="1" id="KW-0732">Signal</keyword>
<dbReference type="Proteomes" id="UP001139365">
    <property type="component" value="Unassembled WGS sequence"/>
</dbReference>
<accession>A0AAE3FII1</accession>
<proteinExistence type="predicted"/>
<organism evidence="2 3">
    <name type="scientific">Candidatus Colimorpha enterica</name>
    <dbReference type="NCBI Taxonomy" id="3083063"/>
    <lineage>
        <taxon>Bacteria</taxon>
        <taxon>Pseudomonadati</taxon>
        <taxon>Bacteroidota</taxon>
        <taxon>Bacteroidia</taxon>
        <taxon>Bacteroidales</taxon>
        <taxon>Candidatus Colimorpha</taxon>
    </lineage>
</organism>
<evidence type="ECO:0000256" key="1">
    <source>
        <dbReference type="SAM" id="SignalP"/>
    </source>
</evidence>
<feature type="chain" id="PRO_5042038890" description="Extracellular solute-binding protein" evidence="1">
    <location>
        <begin position="23"/>
        <end position="486"/>
    </location>
</feature>
<sequence length="486" mass="54822">MKKTLALILTFIIMATALISCKKPRGQGDGTGDVTTDTKDIYADNVPDGLNYNGYEFTMAFPQPADNGLDFYIIGDGSVASQIDTAVYNRNRQIEDRFGITLKGFTVGFSDTFVNDLIPMLMSDPTAFDIALVPFTFSGIPWITSGYAQPWNDVQYIDMSREYWSKSMTDNVAIDGFSFLIQGKINWTSAMSTQVCFFNTKVAEDNKVGNLYEEVDNGTWTFERLRTLAKGISQDLNNDGKYDENDRFGIIQSFYGGMYNWSIAAGYTTVLSTGSGLELNYNTEKFAEIVSFCYDLLYKDNTAYVERFDYVQDSKGAKIFFRDQALFMFTDLGHGDYFRNENSDYGIIPTPKWDEKQEKYCTTNDQWGLSCALPTTAPDTARTGAVVEALCALSGKMVYPTYYEKVLSARNTRDDESKRMLDLIFSNIVYDAGITLARTDAYIPLCKLLDERSPKADLASWTAKYSGKVKAQFDDLYKYVAENYKK</sequence>
<protein>
    <recommendedName>
        <fullName evidence="4">Extracellular solute-binding protein</fullName>
    </recommendedName>
</protein>
<evidence type="ECO:0008006" key="4">
    <source>
        <dbReference type="Google" id="ProtNLM"/>
    </source>
</evidence>
<gene>
    <name evidence="2" type="ORF">MR241_09315</name>
</gene>